<dbReference type="EMBL" id="LLXL01000221">
    <property type="protein sequence ID" value="PKK75783.1"/>
    <property type="molecule type" value="Genomic_DNA"/>
</dbReference>
<evidence type="ECO:0000313" key="1">
    <source>
        <dbReference type="EMBL" id="PKK75783.1"/>
    </source>
</evidence>
<reference evidence="1 2" key="2">
    <citation type="submission" date="2017-10" db="EMBL/GenBank/DDBJ databases">
        <title>Extensive intraspecific genome diversity in a model arbuscular mycorrhizal fungus.</title>
        <authorList>
            <person name="Chen E.C.H."/>
            <person name="Morin E."/>
            <person name="Baudet D."/>
            <person name="Noel J."/>
            <person name="Ndikumana S."/>
            <person name="Charron P."/>
            <person name="St-Onge C."/>
            <person name="Giorgi J."/>
            <person name="Grigoriev I.V."/>
            <person name="Roux C."/>
            <person name="Martin F.M."/>
            <person name="Corradi N."/>
        </authorList>
    </citation>
    <scope>NUCLEOTIDE SEQUENCE [LARGE SCALE GENOMIC DNA]</scope>
    <source>
        <strain evidence="1 2">C2</strain>
    </source>
</reference>
<name>A0A2N1NPI8_9GLOM</name>
<proteinExistence type="predicted"/>
<accession>A0A2N1NPI8</accession>
<dbReference type="VEuPathDB" id="FungiDB:FUN_019158"/>
<gene>
    <name evidence="1" type="ORF">RhiirC2_735807</name>
</gene>
<dbReference type="VEuPathDB" id="FungiDB:RhiirFUN_020605"/>
<comment type="caution">
    <text evidence="1">The sequence shown here is derived from an EMBL/GenBank/DDBJ whole genome shotgun (WGS) entry which is preliminary data.</text>
</comment>
<sequence>MSSKSTVTDPQTQTPTKNIILSYSSNFTPTINNTTSLRNAHRNVMAHTRNSSSPASYFNSNSTSHRRVYSAKSILRESYSGNSKSLKSKESNNIKNNDEEIHRLINSDSATIEKSNEFPESSYAAANSSDVYSQTENINRRSSISLSSSSSIQQFNIFLHLYKLSRILLLQYLFQ</sequence>
<dbReference type="Proteomes" id="UP000233469">
    <property type="component" value="Unassembled WGS sequence"/>
</dbReference>
<evidence type="ECO:0000313" key="2">
    <source>
        <dbReference type="Proteomes" id="UP000233469"/>
    </source>
</evidence>
<protein>
    <submittedName>
        <fullName evidence="1">Uncharacterized protein</fullName>
    </submittedName>
</protein>
<dbReference type="AlphaFoldDB" id="A0A2N1NPI8"/>
<dbReference type="VEuPathDB" id="FungiDB:RhiirA1_410158"/>
<organism evidence="1 2">
    <name type="scientific">Rhizophagus irregularis</name>
    <dbReference type="NCBI Taxonomy" id="588596"/>
    <lineage>
        <taxon>Eukaryota</taxon>
        <taxon>Fungi</taxon>
        <taxon>Fungi incertae sedis</taxon>
        <taxon>Mucoromycota</taxon>
        <taxon>Glomeromycotina</taxon>
        <taxon>Glomeromycetes</taxon>
        <taxon>Glomerales</taxon>
        <taxon>Glomeraceae</taxon>
        <taxon>Rhizophagus</taxon>
    </lineage>
</organism>
<reference evidence="1 2" key="1">
    <citation type="submission" date="2016-04" db="EMBL/GenBank/DDBJ databases">
        <title>Genome analyses suggest a sexual origin of heterokaryosis in a supposedly ancient asexual fungus.</title>
        <authorList>
            <person name="Ropars J."/>
            <person name="Sedzielewska K."/>
            <person name="Noel J."/>
            <person name="Charron P."/>
            <person name="Farinelli L."/>
            <person name="Marton T."/>
            <person name="Kruger M."/>
            <person name="Pelin A."/>
            <person name="Brachmann A."/>
            <person name="Corradi N."/>
        </authorList>
    </citation>
    <scope>NUCLEOTIDE SEQUENCE [LARGE SCALE GENOMIC DNA]</scope>
    <source>
        <strain evidence="1 2">C2</strain>
    </source>
</reference>